<keyword evidence="2" id="KW-0804">Transcription</keyword>
<dbReference type="Proteomes" id="UP000464787">
    <property type="component" value="Chromosome"/>
</dbReference>
<evidence type="ECO:0000256" key="1">
    <source>
        <dbReference type="ARBA" id="ARBA00023015"/>
    </source>
</evidence>
<dbReference type="InterPro" id="IPR018060">
    <property type="entry name" value="HTH_AraC"/>
</dbReference>
<dbReference type="Pfam" id="PF06719">
    <property type="entry name" value="AraC_N"/>
    <property type="match status" value="1"/>
</dbReference>
<organism evidence="4 5">
    <name type="scientific">Xylophilus rhododendri</name>
    <dbReference type="NCBI Taxonomy" id="2697032"/>
    <lineage>
        <taxon>Bacteria</taxon>
        <taxon>Pseudomonadati</taxon>
        <taxon>Pseudomonadota</taxon>
        <taxon>Betaproteobacteria</taxon>
        <taxon>Burkholderiales</taxon>
        <taxon>Xylophilus</taxon>
    </lineage>
</organism>
<dbReference type="GO" id="GO:0003700">
    <property type="term" value="F:DNA-binding transcription factor activity"/>
    <property type="evidence" value="ECO:0007669"/>
    <property type="project" value="InterPro"/>
</dbReference>
<keyword evidence="1" id="KW-0805">Transcription regulation</keyword>
<dbReference type="AlphaFoldDB" id="A0A857JEM1"/>
<accession>A0A857JEM1</accession>
<evidence type="ECO:0000313" key="4">
    <source>
        <dbReference type="EMBL" id="QHJ01654.1"/>
    </source>
</evidence>
<proteinExistence type="predicted"/>
<dbReference type="PANTHER" id="PTHR43436:SF2">
    <property type="entry name" value="ARAC_XYLS FAMILY TRANSCRIPTIONAL REGULATOR"/>
    <property type="match status" value="1"/>
</dbReference>
<protein>
    <submittedName>
        <fullName evidence="4">Helix-turn-helix domain-containing protein</fullName>
    </submittedName>
</protein>
<dbReference type="InterPro" id="IPR009057">
    <property type="entry name" value="Homeodomain-like_sf"/>
</dbReference>
<dbReference type="Gene3D" id="1.10.10.60">
    <property type="entry name" value="Homeodomain-like"/>
    <property type="match status" value="2"/>
</dbReference>
<evidence type="ECO:0000259" key="3">
    <source>
        <dbReference type="PROSITE" id="PS01124"/>
    </source>
</evidence>
<reference evidence="4 5" key="1">
    <citation type="submission" date="2020-01" db="EMBL/GenBank/DDBJ databases">
        <title>Genome sequencing of strain KACC 21265.</title>
        <authorList>
            <person name="Heo J."/>
            <person name="Kim S.-J."/>
            <person name="Kim J.-S."/>
            <person name="Hong S.-B."/>
            <person name="Kwon S.-W."/>
        </authorList>
    </citation>
    <scope>NUCLEOTIDE SEQUENCE [LARGE SCALE GENOMIC DNA]</scope>
    <source>
        <strain evidence="4 5">KACC 21265</strain>
    </source>
</reference>
<gene>
    <name evidence="4" type="ORF">GT347_21045</name>
</gene>
<dbReference type="GO" id="GO:0043565">
    <property type="term" value="F:sequence-specific DNA binding"/>
    <property type="evidence" value="ECO:0007669"/>
    <property type="project" value="InterPro"/>
</dbReference>
<evidence type="ECO:0000256" key="2">
    <source>
        <dbReference type="ARBA" id="ARBA00023163"/>
    </source>
</evidence>
<dbReference type="PANTHER" id="PTHR43436">
    <property type="entry name" value="ARAC-FAMILY TRANSCRIPTIONAL REGULATOR"/>
    <property type="match status" value="1"/>
</dbReference>
<name>A0A857JEM1_9BURK</name>
<dbReference type="Pfam" id="PF12833">
    <property type="entry name" value="HTH_18"/>
    <property type="match status" value="1"/>
</dbReference>
<dbReference type="PROSITE" id="PS01124">
    <property type="entry name" value="HTH_ARAC_FAMILY_2"/>
    <property type="match status" value="1"/>
</dbReference>
<dbReference type="InterPro" id="IPR009594">
    <property type="entry name" value="Tscrpt_reg_HTH_AraC_N"/>
</dbReference>
<keyword evidence="5" id="KW-1185">Reference proteome</keyword>
<dbReference type="SMART" id="SM00342">
    <property type="entry name" value="HTH_ARAC"/>
    <property type="match status" value="1"/>
</dbReference>
<evidence type="ECO:0000313" key="5">
    <source>
        <dbReference type="Proteomes" id="UP000464787"/>
    </source>
</evidence>
<dbReference type="KEGG" id="xyk:GT347_21045"/>
<feature type="domain" description="HTH araC/xylS-type" evidence="3">
    <location>
        <begin position="184"/>
        <end position="282"/>
    </location>
</feature>
<dbReference type="EMBL" id="CP047650">
    <property type="protein sequence ID" value="QHJ01654.1"/>
    <property type="molecule type" value="Genomic_DNA"/>
</dbReference>
<sequence length="302" mass="32760">MVALLAALAPQEGYTLTEVPRLRLLRSNRPLARTPVLYEPGIVFVCQGRKQGRWGGRSFVYDARHYLAVAVPVPFAMETEASADEPLLAVYLTLDLNLVAELIAQLDGLLGPSRAEPASLLSTPMDGPIADCLLRLLQTLSSPVECAMLAGSIVREICFRVLTGPQGPALRAALSAQGRVGRIARAVRHIHTAYAGPVEIATLARQASMSVSTFHARFKEITDASPMQYLKSIRLHKARLLMLRENMTAGAAAAAVGYESASQFSREFKRLFGQSPAAETARLRNRFAMPALAGDEPWVSSH</sequence>
<dbReference type="SUPFAM" id="SSF46689">
    <property type="entry name" value="Homeodomain-like"/>
    <property type="match status" value="2"/>
</dbReference>